<keyword evidence="4" id="KW-0812">Transmembrane</keyword>
<keyword evidence="5" id="KW-0472">Membrane</keyword>
<dbReference type="GO" id="GO:0005741">
    <property type="term" value="C:mitochondrial outer membrane"/>
    <property type="evidence" value="ECO:0007669"/>
    <property type="project" value="UniProtKB-SubCell"/>
</dbReference>
<dbReference type="Pfam" id="PF01103">
    <property type="entry name" value="Omp85"/>
    <property type="match status" value="1"/>
</dbReference>
<dbReference type="EMBL" id="JADGJQ010000028">
    <property type="protein sequence ID" value="KAJ3178147.1"/>
    <property type="molecule type" value="Genomic_DNA"/>
</dbReference>
<dbReference type="PANTHER" id="PTHR12815">
    <property type="entry name" value="SORTING AND ASSEMBLY MACHINERY SAMM50 PROTEIN FAMILY MEMBER"/>
    <property type="match status" value="1"/>
</dbReference>
<evidence type="ECO:0000256" key="4">
    <source>
        <dbReference type="ARBA" id="ARBA00022692"/>
    </source>
</evidence>
<evidence type="ECO:0000259" key="6">
    <source>
        <dbReference type="Pfam" id="PF01103"/>
    </source>
</evidence>
<reference evidence="7" key="1">
    <citation type="submission" date="2020-05" db="EMBL/GenBank/DDBJ databases">
        <title>Phylogenomic resolution of chytrid fungi.</title>
        <authorList>
            <person name="Stajich J.E."/>
            <person name="Amses K."/>
            <person name="Simmons R."/>
            <person name="Seto K."/>
            <person name="Myers J."/>
            <person name="Bonds A."/>
            <person name="Quandt C.A."/>
            <person name="Barry K."/>
            <person name="Liu P."/>
            <person name="Grigoriev I."/>
            <person name="Longcore J.E."/>
            <person name="James T.Y."/>
        </authorList>
    </citation>
    <scope>NUCLEOTIDE SEQUENCE</scope>
    <source>
        <strain evidence="7">JEL0379</strain>
    </source>
</reference>
<evidence type="ECO:0000256" key="3">
    <source>
        <dbReference type="ARBA" id="ARBA00022452"/>
    </source>
</evidence>
<feature type="domain" description="Bacterial surface antigen (D15)" evidence="6">
    <location>
        <begin position="161"/>
        <end position="510"/>
    </location>
</feature>
<keyword evidence="3" id="KW-1134">Transmembrane beta strand</keyword>
<dbReference type="Proteomes" id="UP001212152">
    <property type="component" value="Unassembled WGS sequence"/>
</dbReference>
<dbReference type="AlphaFoldDB" id="A0AAD5XMA5"/>
<keyword evidence="8" id="KW-1185">Reference proteome</keyword>
<dbReference type="Gene3D" id="2.40.160.50">
    <property type="entry name" value="membrane protein fhac: a member of the omp85/tpsb transporter family"/>
    <property type="match status" value="1"/>
</dbReference>
<accession>A0AAD5XMA5</accession>
<dbReference type="PANTHER" id="PTHR12815:SF18">
    <property type="entry name" value="SORTING AND ASSEMBLY MACHINERY COMPONENT 50 HOMOLOG"/>
    <property type="match status" value="1"/>
</dbReference>
<evidence type="ECO:0000256" key="2">
    <source>
        <dbReference type="ARBA" id="ARBA00010913"/>
    </source>
</evidence>
<comment type="subcellular location">
    <subcellularLocation>
        <location evidence="1">Mitochondrion outer membrane</location>
        <topology evidence="1">Multi-pass membrane protein</topology>
    </subcellularLocation>
</comment>
<dbReference type="InterPro" id="IPR039910">
    <property type="entry name" value="D15-like"/>
</dbReference>
<protein>
    <recommendedName>
        <fullName evidence="6">Bacterial surface antigen (D15) domain-containing protein</fullName>
    </recommendedName>
</protein>
<proteinExistence type="inferred from homology"/>
<sequence length="513" mass="55053">MDSQPPLPEMHQPPPSASAAVIDDAAYFRQNEARRLTDLVTSSQSRPLHVHSIRIDGITHTRSTLVEQLVSPILQSETLGDVIAESREACQRLNRLGVFRDVAVTLDTPPRGVEAGGAAGVGRELVDVVLTVKEGPRFYARTGADFSNYDTTTNITTKISNALGGGEYLEANASYAVQPGVALNESAAAFASETGSYFQLLASKPLLPTPRFRRANRADPEARIEVAAYNTNRNAQLHQSHDEQTKGLAVRYKTADPYYGNHEFAYDVAWRHLHNIAADASGSIRKDAGHTLKSALSHSFTRDHRDDPMLPTQGTYVRVREELAGLGGDVQFAKGEAEGQYIRNLGHGFTLSSTLRAGLLMPLPNSTKPIRVNDRFVLGGPNSVRGFAQSGVGPVDKKDSLGGTAYYALGLSLFAPLPRLADKPIKAHFFANAGSLLPSTISTSTTIATPTPTTPATQFSTLLSSPPSVSAGVGLAVRFSILRLELNYCLPLVARAGDRMAGGLQFGVGVSYM</sequence>
<evidence type="ECO:0000256" key="1">
    <source>
        <dbReference type="ARBA" id="ARBA00004374"/>
    </source>
</evidence>
<evidence type="ECO:0000313" key="8">
    <source>
        <dbReference type="Proteomes" id="UP001212152"/>
    </source>
</evidence>
<name>A0AAD5XMA5_9FUNG</name>
<gene>
    <name evidence="7" type="ORF">HDU87_003699</name>
</gene>
<dbReference type="GO" id="GO:0045040">
    <property type="term" value="P:protein insertion into mitochondrial outer membrane"/>
    <property type="evidence" value="ECO:0007669"/>
    <property type="project" value="TreeGrafter"/>
</dbReference>
<evidence type="ECO:0000256" key="5">
    <source>
        <dbReference type="ARBA" id="ARBA00023136"/>
    </source>
</evidence>
<comment type="caution">
    <text evidence="7">The sequence shown here is derived from an EMBL/GenBank/DDBJ whole genome shotgun (WGS) entry which is preliminary data.</text>
</comment>
<dbReference type="InterPro" id="IPR000184">
    <property type="entry name" value="Bac_surfAg_D15"/>
</dbReference>
<evidence type="ECO:0000313" key="7">
    <source>
        <dbReference type="EMBL" id="KAJ3178147.1"/>
    </source>
</evidence>
<comment type="similarity">
    <text evidence="2">Belongs to the SAM50/omp85 family.</text>
</comment>
<organism evidence="7 8">
    <name type="scientific">Geranomyces variabilis</name>
    <dbReference type="NCBI Taxonomy" id="109894"/>
    <lineage>
        <taxon>Eukaryota</taxon>
        <taxon>Fungi</taxon>
        <taxon>Fungi incertae sedis</taxon>
        <taxon>Chytridiomycota</taxon>
        <taxon>Chytridiomycota incertae sedis</taxon>
        <taxon>Chytridiomycetes</taxon>
        <taxon>Spizellomycetales</taxon>
        <taxon>Powellomycetaceae</taxon>
        <taxon>Geranomyces</taxon>
    </lineage>
</organism>